<reference evidence="2 3" key="1">
    <citation type="journal article" date="2024" name="Ann. Entomol. Soc. Am.">
        <title>Genomic analyses of the southern and eastern yellowjacket wasps (Hymenoptera: Vespidae) reveal evolutionary signatures of social life.</title>
        <authorList>
            <person name="Catto M.A."/>
            <person name="Caine P.B."/>
            <person name="Orr S.E."/>
            <person name="Hunt B.G."/>
            <person name="Goodisman M.A.D."/>
        </authorList>
    </citation>
    <scope>NUCLEOTIDE SEQUENCE [LARGE SCALE GENOMIC DNA]</scope>
    <source>
        <strain evidence="2">233</strain>
        <tissue evidence="2">Head and thorax</tissue>
    </source>
</reference>
<keyword evidence="3" id="KW-1185">Reference proteome</keyword>
<feature type="compositionally biased region" description="Basic and acidic residues" evidence="1">
    <location>
        <begin position="302"/>
        <end position="314"/>
    </location>
</feature>
<feature type="region of interest" description="Disordered" evidence="1">
    <location>
        <begin position="391"/>
        <end position="428"/>
    </location>
</feature>
<evidence type="ECO:0000256" key="1">
    <source>
        <dbReference type="SAM" id="MobiDB-lite"/>
    </source>
</evidence>
<dbReference type="EMBL" id="JAUDFV010000155">
    <property type="protein sequence ID" value="KAL2714951.1"/>
    <property type="molecule type" value="Genomic_DNA"/>
</dbReference>
<dbReference type="Proteomes" id="UP001607302">
    <property type="component" value="Unassembled WGS sequence"/>
</dbReference>
<comment type="caution">
    <text evidence="2">The sequence shown here is derived from an EMBL/GenBank/DDBJ whole genome shotgun (WGS) entry which is preliminary data.</text>
</comment>
<protein>
    <submittedName>
        <fullName evidence="2">Uncharacterized protein</fullName>
    </submittedName>
</protein>
<dbReference type="AlphaFoldDB" id="A0ABD2A3H8"/>
<sequence>KRCAVTRNSPTTQNVFLIRSKREGSDEDRTIMMVQDKSTQIGNEVGKGIITIERKKKMSIPKDLNLITSWNIMGPELADEFEEGYTHIPYILDTNAYKIGYIFVPIESMIECLCVTEEIVKVLGPLTNFVVKDKTNDKFFNLEENLSKRQPDSPNLRVIKYSISVRSCARTIFLDFQMILSNKKREIVFTGHDCQFLDISMDMIAEGNIMIDRSSNAGKYEIYRSTPSSFLCSIYFKCSSYRSGRSEVDRSDHGCIHHEKFRALYRERSEHENDVYRRRYAHRTLQVRDLRDKRGGTGNEDVEQKDSDKMDLDNGRTTGPASPSAIRLSIQMTFRRYLAIALATRKVDFRIFTLAIPCKSSSSFYRLLFFLLDTPRGMPLGEKRTHRVSCLRGGPARGSWNHASMNPPKERPPAPAPPRQGAPHHPTTDRPCVIPWHMTLSRIPCTSLRRTKVP</sequence>
<proteinExistence type="predicted"/>
<gene>
    <name evidence="2" type="ORF">V1478_014649</name>
</gene>
<evidence type="ECO:0000313" key="3">
    <source>
        <dbReference type="Proteomes" id="UP001607302"/>
    </source>
</evidence>
<organism evidence="2 3">
    <name type="scientific">Vespula squamosa</name>
    <name type="common">Southern yellow jacket</name>
    <name type="synonym">Wasp</name>
    <dbReference type="NCBI Taxonomy" id="30214"/>
    <lineage>
        <taxon>Eukaryota</taxon>
        <taxon>Metazoa</taxon>
        <taxon>Ecdysozoa</taxon>
        <taxon>Arthropoda</taxon>
        <taxon>Hexapoda</taxon>
        <taxon>Insecta</taxon>
        <taxon>Pterygota</taxon>
        <taxon>Neoptera</taxon>
        <taxon>Endopterygota</taxon>
        <taxon>Hymenoptera</taxon>
        <taxon>Apocrita</taxon>
        <taxon>Aculeata</taxon>
        <taxon>Vespoidea</taxon>
        <taxon>Vespidae</taxon>
        <taxon>Vespinae</taxon>
        <taxon>Vespula</taxon>
    </lineage>
</organism>
<accession>A0ABD2A3H8</accession>
<name>A0ABD2A3H8_VESSQ</name>
<feature type="region of interest" description="Disordered" evidence="1">
    <location>
        <begin position="288"/>
        <end position="323"/>
    </location>
</feature>
<feature type="non-terminal residue" evidence="2">
    <location>
        <position position="1"/>
    </location>
</feature>
<evidence type="ECO:0000313" key="2">
    <source>
        <dbReference type="EMBL" id="KAL2714951.1"/>
    </source>
</evidence>